<feature type="compositionally biased region" description="Gly residues" evidence="1">
    <location>
        <begin position="262"/>
        <end position="273"/>
    </location>
</feature>
<reference evidence="2" key="1">
    <citation type="submission" date="2013-10" db="EMBL/GenBank/DDBJ databases">
        <title>Genomic analysis of the causative agents of coccidiosis in chickens.</title>
        <authorList>
            <person name="Reid A.J."/>
            <person name="Blake D."/>
            <person name="Billington K."/>
            <person name="Browne H."/>
            <person name="Dunn M."/>
            <person name="Hung S."/>
            <person name="Kawahara F."/>
            <person name="Miranda-Saavedra D."/>
            <person name="Mourier T."/>
            <person name="Nagra H."/>
            <person name="Otto T.D."/>
            <person name="Rawlings N."/>
            <person name="Sanchez A."/>
            <person name="Sanders M."/>
            <person name="Subramaniam C."/>
            <person name="Tay Y."/>
            <person name="Dear P."/>
            <person name="Doerig C."/>
            <person name="Gruber A."/>
            <person name="Parkinson J."/>
            <person name="Shirley M."/>
            <person name="Wan K.L."/>
            <person name="Berriman M."/>
            <person name="Tomley F."/>
            <person name="Pain A."/>
        </authorList>
    </citation>
    <scope>NUCLEOTIDE SEQUENCE [LARGE SCALE GENOMIC DNA]</scope>
    <source>
        <strain evidence="2">Weybridge</strain>
    </source>
</reference>
<dbReference type="EMBL" id="HG719719">
    <property type="protein sequence ID" value="CDJ58551.1"/>
    <property type="molecule type" value="Genomic_DNA"/>
</dbReference>
<feature type="compositionally biased region" description="Low complexity" evidence="1">
    <location>
        <begin position="169"/>
        <end position="213"/>
    </location>
</feature>
<evidence type="ECO:0000313" key="2">
    <source>
        <dbReference type="EMBL" id="CDJ58551.1"/>
    </source>
</evidence>
<feature type="compositionally biased region" description="Basic and acidic residues" evidence="1">
    <location>
        <begin position="159"/>
        <end position="168"/>
    </location>
</feature>
<reference evidence="2" key="2">
    <citation type="submission" date="2013-10" db="EMBL/GenBank/DDBJ databases">
        <authorList>
            <person name="Aslett M."/>
        </authorList>
    </citation>
    <scope>NUCLEOTIDE SEQUENCE [LARGE SCALE GENOMIC DNA]</scope>
    <source>
        <strain evidence="2">Weybridge</strain>
    </source>
</reference>
<dbReference type="OrthoDB" id="241648at2759"/>
<feature type="compositionally biased region" description="Acidic residues" evidence="1">
    <location>
        <begin position="136"/>
        <end position="155"/>
    </location>
</feature>
<dbReference type="AlphaFoldDB" id="U6M3I3"/>
<gene>
    <name evidence="2" type="ORF">EMWEY_00051700</name>
</gene>
<organism evidence="2 3">
    <name type="scientific">Eimeria maxima</name>
    <name type="common">Coccidian parasite</name>
    <dbReference type="NCBI Taxonomy" id="5804"/>
    <lineage>
        <taxon>Eukaryota</taxon>
        <taxon>Sar</taxon>
        <taxon>Alveolata</taxon>
        <taxon>Apicomplexa</taxon>
        <taxon>Conoidasida</taxon>
        <taxon>Coccidia</taxon>
        <taxon>Eucoccidiorida</taxon>
        <taxon>Eimeriorina</taxon>
        <taxon>Eimeriidae</taxon>
        <taxon>Eimeria</taxon>
    </lineage>
</organism>
<dbReference type="VEuPathDB" id="ToxoDB:EMWEY_00051700"/>
<dbReference type="Proteomes" id="UP000030763">
    <property type="component" value="Unassembled WGS sequence"/>
</dbReference>
<sequence length="386" mass="43032">MNKQRLRLITQGLSPARWRYTCLCTHMQQPQQQQQLQQQQQQQQLQQQQQQQFTFNDYYYPQVTLPPPPRCSIVWDTPDREHVLLSKERLDQLLLAEITEFALRPSRPLTLEQIAFLNQSQQQQYQQQQQQLQQQQEEEEEEERHEEERHDDEEQQQQHAEEDERRDSSSSSSAAAAASASAAAPAPGTRSPGTSGISSNSRTSSSSSSSSRSCPTNASCRAVLAADELGKEGSYKNKGTKRGPPPFGYEPDLFSGPPGPLGPQGGHQGGPQGAPGAPLQSISFGEFLHHELPVRFASRVKQLEALPLFHTEPLVMHVRGAMWVCDGCAPLQLVILSSLATILSLQTLSVSVIPTMGAAHRLKYGTLTGHTLRLSHSICIIFYRSY</sequence>
<evidence type="ECO:0000256" key="1">
    <source>
        <dbReference type="SAM" id="MobiDB-lite"/>
    </source>
</evidence>
<dbReference type="RefSeq" id="XP_013335199.1">
    <property type="nucleotide sequence ID" value="XM_013479745.1"/>
</dbReference>
<dbReference type="InterPro" id="IPR036784">
    <property type="entry name" value="AK/P_DHK_N_sf"/>
</dbReference>
<protein>
    <submittedName>
        <fullName evidence="2">Uncharacterized protein</fullName>
    </submittedName>
</protein>
<feature type="region of interest" description="Disordered" evidence="1">
    <location>
        <begin position="127"/>
        <end position="216"/>
    </location>
</feature>
<evidence type="ECO:0000313" key="3">
    <source>
        <dbReference type="Proteomes" id="UP000030763"/>
    </source>
</evidence>
<dbReference type="Gene3D" id="1.20.140.20">
    <property type="entry name" value="Alpha-ketoacid/pyruvate dehydrogenase kinase, N-terminal domain"/>
    <property type="match status" value="1"/>
</dbReference>
<name>U6M3I3_EIMMA</name>
<proteinExistence type="predicted"/>
<accession>U6M3I3</accession>
<feature type="region of interest" description="Disordered" evidence="1">
    <location>
        <begin position="231"/>
        <end position="276"/>
    </location>
</feature>
<dbReference type="OMA" id="ARWRYTC"/>
<dbReference type="GeneID" id="25339156"/>
<keyword evidence="3" id="KW-1185">Reference proteome</keyword>